<gene>
    <name evidence="2" type="ORF">ASPWEDRAFT_39409</name>
</gene>
<sequence length="190" mass="21814">MTTKDLQQAYMGIFSILVRKLSKINDRNGHMVRTRSTLLETPSRKKRADQEFYPENSPPEGPHNWPPAIVESGYSESRPKLQADAWWWLTASYGDVKTALTVSVHREKRKISIQRWELDDCMRAEPARKIPHLVQHVVVSKRADATVDVANAPLILPLENLLLRPANGDILLTEDDLKTWVDKIWLVQNL</sequence>
<organism evidence="2 3">
    <name type="scientific">Aspergillus wentii DTO 134E9</name>
    <dbReference type="NCBI Taxonomy" id="1073089"/>
    <lineage>
        <taxon>Eukaryota</taxon>
        <taxon>Fungi</taxon>
        <taxon>Dikarya</taxon>
        <taxon>Ascomycota</taxon>
        <taxon>Pezizomycotina</taxon>
        <taxon>Eurotiomycetes</taxon>
        <taxon>Eurotiomycetidae</taxon>
        <taxon>Eurotiales</taxon>
        <taxon>Aspergillaceae</taxon>
        <taxon>Aspergillus</taxon>
        <taxon>Aspergillus subgen. Cremei</taxon>
    </lineage>
</organism>
<evidence type="ECO:0000256" key="1">
    <source>
        <dbReference type="SAM" id="MobiDB-lite"/>
    </source>
</evidence>
<keyword evidence="3" id="KW-1185">Reference proteome</keyword>
<feature type="non-terminal residue" evidence="2">
    <location>
        <position position="190"/>
    </location>
</feature>
<evidence type="ECO:0000313" key="3">
    <source>
        <dbReference type="Proteomes" id="UP000184383"/>
    </source>
</evidence>
<protein>
    <submittedName>
        <fullName evidence="2">Uncharacterized protein</fullName>
    </submittedName>
</protein>
<feature type="region of interest" description="Disordered" evidence="1">
    <location>
        <begin position="40"/>
        <end position="71"/>
    </location>
</feature>
<dbReference type="GeneID" id="63750931"/>
<reference evidence="3" key="1">
    <citation type="journal article" date="2017" name="Genome Biol.">
        <title>Comparative genomics reveals high biological diversity and specific adaptations in the industrially and medically important fungal genus Aspergillus.</title>
        <authorList>
            <person name="de Vries R.P."/>
            <person name="Riley R."/>
            <person name="Wiebenga A."/>
            <person name="Aguilar-Osorio G."/>
            <person name="Amillis S."/>
            <person name="Uchima C.A."/>
            <person name="Anderluh G."/>
            <person name="Asadollahi M."/>
            <person name="Askin M."/>
            <person name="Barry K."/>
            <person name="Battaglia E."/>
            <person name="Bayram O."/>
            <person name="Benocci T."/>
            <person name="Braus-Stromeyer S.A."/>
            <person name="Caldana C."/>
            <person name="Canovas D."/>
            <person name="Cerqueira G.C."/>
            <person name="Chen F."/>
            <person name="Chen W."/>
            <person name="Choi C."/>
            <person name="Clum A."/>
            <person name="Dos Santos R.A."/>
            <person name="Damasio A.R."/>
            <person name="Diallinas G."/>
            <person name="Emri T."/>
            <person name="Fekete E."/>
            <person name="Flipphi M."/>
            <person name="Freyberg S."/>
            <person name="Gallo A."/>
            <person name="Gournas C."/>
            <person name="Habgood R."/>
            <person name="Hainaut M."/>
            <person name="Harispe M.L."/>
            <person name="Henrissat B."/>
            <person name="Hilden K.S."/>
            <person name="Hope R."/>
            <person name="Hossain A."/>
            <person name="Karabika E."/>
            <person name="Karaffa L."/>
            <person name="Karanyi Z."/>
            <person name="Krasevec N."/>
            <person name="Kuo A."/>
            <person name="Kusch H."/>
            <person name="LaButti K."/>
            <person name="Lagendijk E.L."/>
            <person name="Lapidus A."/>
            <person name="Levasseur A."/>
            <person name="Lindquist E."/>
            <person name="Lipzen A."/>
            <person name="Logrieco A.F."/>
            <person name="MacCabe A."/>
            <person name="Maekelae M.R."/>
            <person name="Malavazi I."/>
            <person name="Melin P."/>
            <person name="Meyer V."/>
            <person name="Mielnichuk N."/>
            <person name="Miskei M."/>
            <person name="Molnar A.P."/>
            <person name="Mule G."/>
            <person name="Ngan C.Y."/>
            <person name="Orejas M."/>
            <person name="Orosz E."/>
            <person name="Ouedraogo J.P."/>
            <person name="Overkamp K.M."/>
            <person name="Park H.-S."/>
            <person name="Perrone G."/>
            <person name="Piumi F."/>
            <person name="Punt P.J."/>
            <person name="Ram A.F."/>
            <person name="Ramon A."/>
            <person name="Rauscher S."/>
            <person name="Record E."/>
            <person name="Riano-Pachon D.M."/>
            <person name="Robert V."/>
            <person name="Roehrig J."/>
            <person name="Ruller R."/>
            <person name="Salamov A."/>
            <person name="Salih N.S."/>
            <person name="Samson R.A."/>
            <person name="Sandor E."/>
            <person name="Sanguinetti M."/>
            <person name="Schuetze T."/>
            <person name="Sepcic K."/>
            <person name="Shelest E."/>
            <person name="Sherlock G."/>
            <person name="Sophianopoulou V."/>
            <person name="Squina F.M."/>
            <person name="Sun H."/>
            <person name="Susca A."/>
            <person name="Todd R.B."/>
            <person name="Tsang A."/>
            <person name="Unkles S.E."/>
            <person name="van de Wiele N."/>
            <person name="van Rossen-Uffink D."/>
            <person name="Oliveira J.V."/>
            <person name="Vesth T.C."/>
            <person name="Visser J."/>
            <person name="Yu J.-H."/>
            <person name="Zhou M."/>
            <person name="Andersen M.R."/>
            <person name="Archer D.B."/>
            <person name="Baker S.E."/>
            <person name="Benoit I."/>
            <person name="Brakhage A.A."/>
            <person name="Braus G.H."/>
            <person name="Fischer R."/>
            <person name="Frisvad J.C."/>
            <person name="Goldman G.H."/>
            <person name="Houbraken J."/>
            <person name="Oakley B."/>
            <person name="Pocsi I."/>
            <person name="Scazzocchio C."/>
            <person name="Seiboth B."/>
            <person name="vanKuyk P.A."/>
            <person name="Wortman J."/>
            <person name="Dyer P.S."/>
            <person name="Grigoriev I.V."/>
        </authorList>
    </citation>
    <scope>NUCLEOTIDE SEQUENCE [LARGE SCALE GENOMIC DNA]</scope>
    <source>
        <strain evidence="3">DTO 134E9</strain>
    </source>
</reference>
<evidence type="ECO:0000313" key="2">
    <source>
        <dbReference type="EMBL" id="OJJ37678.1"/>
    </source>
</evidence>
<dbReference type="OrthoDB" id="76567at2759"/>
<feature type="compositionally biased region" description="Pro residues" evidence="1">
    <location>
        <begin position="56"/>
        <end position="65"/>
    </location>
</feature>
<accession>A0A1L9RS44</accession>
<dbReference type="EMBL" id="KV878211">
    <property type="protein sequence ID" value="OJJ37678.1"/>
    <property type="molecule type" value="Genomic_DNA"/>
</dbReference>
<dbReference type="AlphaFoldDB" id="A0A1L9RS44"/>
<dbReference type="VEuPathDB" id="FungiDB:ASPWEDRAFT_39409"/>
<dbReference type="Proteomes" id="UP000184383">
    <property type="component" value="Unassembled WGS sequence"/>
</dbReference>
<dbReference type="RefSeq" id="XP_040691354.1">
    <property type="nucleotide sequence ID" value="XM_040835083.1"/>
</dbReference>
<name>A0A1L9RS44_ASPWE</name>
<proteinExistence type="predicted"/>